<dbReference type="InterPro" id="IPR046111">
    <property type="entry name" value="DUF6048"/>
</dbReference>
<evidence type="ECO:0000256" key="1">
    <source>
        <dbReference type="SAM" id="SignalP"/>
    </source>
</evidence>
<name>A0A238VGV4_9FLAO</name>
<sequence>MIQLQRLLFFISLLCSVVALNAQQEQDTTKVKQVYGIRFGVDISKPIISFIDSDYKGLEIVADARVYKEFYAALEFGFDNKTGTEDYLNYTTEGSYFKIGANYNAYKNWVGMTNEIYVGLRYGVSFFDQKLNSYTPNMYGTYLPPETVEVNTELNGLSAQWAEFVLGLKVETFKNFYMGFSLSFKAITSNKDPENFKNLYIPGFYNVSLNNLGFGFNYTLSYLIPYARK</sequence>
<dbReference type="RefSeq" id="WP_089380037.1">
    <property type="nucleotide sequence ID" value="NZ_FZNT01000001.1"/>
</dbReference>
<gene>
    <name evidence="2" type="ORF">SAMN06265371_101387</name>
</gene>
<reference evidence="2 3" key="1">
    <citation type="submission" date="2017-06" db="EMBL/GenBank/DDBJ databases">
        <authorList>
            <person name="Kim H.J."/>
            <person name="Triplett B.A."/>
        </authorList>
    </citation>
    <scope>NUCLEOTIDE SEQUENCE [LARGE SCALE GENOMIC DNA]</scope>
    <source>
        <strain evidence="2 3">DSM 29150</strain>
    </source>
</reference>
<feature type="chain" id="PRO_5012828066" description="Outer membrane protein beta-barrel domain-containing protein" evidence="1">
    <location>
        <begin position="22"/>
        <end position="229"/>
    </location>
</feature>
<protein>
    <recommendedName>
        <fullName evidence="4">Outer membrane protein beta-barrel domain-containing protein</fullName>
    </recommendedName>
</protein>
<dbReference type="AlphaFoldDB" id="A0A238VGV4"/>
<dbReference type="OrthoDB" id="1199048at2"/>
<accession>A0A238VGV4</accession>
<keyword evidence="3" id="KW-1185">Reference proteome</keyword>
<dbReference type="Pfam" id="PF19515">
    <property type="entry name" value="DUF6048"/>
    <property type="match status" value="1"/>
</dbReference>
<proteinExistence type="predicted"/>
<dbReference type="EMBL" id="FZNT01000001">
    <property type="protein sequence ID" value="SNR33394.1"/>
    <property type="molecule type" value="Genomic_DNA"/>
</dbReference>
<organism evidence="2 3">
    <name type="scientific">Lutibacter agarilyticus</name>
    <dbReference type="NCBI Taxonomy" id="1109740"/>
    <lineage>
        <taxon>Bacteria</taxon>
        <taxon>Pseudomonadati</taxon>
        <taxon>Bacteroidota</taxon>
        <taxon>Flavobacteriia</taxon>
        <taxon>Flavobacteriales</taxon>
        <taxon>Flavobacteriaceae</taxon>
        <taxon>Lutibacter</taxon>
    </lineage>
</organism>
<evidence type="ECO:0000313" key="3">
    <source>
        <dbReference type="Proteomes" id="UP000198384"/>
    </source>
</evidence>
<evidence type="ECO:0008006" key="4">
    <source>
        <dbReference type="Google" id="ProtNLM"/>
    </source>
</evidence>
<feature type="signal peptide" evidence="1">
    <location>
        <begin position="1"/>
        <end position="21"/>
    </location>
</feature>
<evidence type="ECO:0000313" key="2">
    <source>
        <dbReference type="EMBL" id="SNR33394.1"/>
    </source>
</evidence>
<dbReference type="Proteomes" id="UP000198384">
    <property type="component" value="Unassembled WGS sequence"/>
</dbReference>
<keyword evidence="1" id="KW-0732">Signal</keyword>